<dbReference type="Proteomes" id="UP000287033">
    <property type="component" value="Unassembled WGS sequence"/>
</dbReference>
<name>A0A401STD2_CHIPU</name>
<evidence type="ECO:0000313" key="4">
    <source>
        <dbReference type="Proteomes" id="UP000287033"/>
    </source>
</evidence>
<dbReference type="OrthoDB" id="10630215at2759"/>
<feature type="transmembrane region" description="Helical" evidence="2">
    <location>
        <begin position="32"/>
        <end position="55"/>
    </location>
</feature>
<accession>A0A401STD2</accession>
<feature type="transmembrane region" description="Helical" evidence="2">
    <location>
        <begin position="190"/>
        <end position="209"/>
    </location>
</feature>
<evidence type="ECO:0000256" key="2">
    <source>
        <dbReference type="SAM" id="Phobius"/>
    </source>
</evidence>
<dbReference type="Pfam" id="PF15576">
    <property type="entry name" value="DUF4661"/>
    <property type="match status" value="1"/>
</dbReference>
<dbReference type="PANTHER" id="PTHR14307">
    <property type="entry name" value="C6ORF47 FAMILY MEMBER"/>
    <property type="match status" value="1"/>
</dbReference>
<keyword evidence="2" id="KW-0812">Transmembrane</keyword>
<dbReference type="EMBL" id="BEZZ01000537">
    <property type="protein sequence ID" value="GCC33660.1"/>
    <property type="molecule type" value="Genomic_DNA"/>
</dbReference>
<organism evidence="3 4">
    <name type="scientific">Chiloscyllium punctatum</name>
    <name type="common">Brownbanded bambooshark</name>
    <name type="synonym">Hemiscyllium punctatum</name>
    <dbReference type="NCBI Taxonomy" id="137246"/>
    <lineage>
        <taxon>Eukaryota</taxon>
        <taxon>Metazoa</taxon>
        <taxon>Chordata</taxon>
        <taxon>Craniata</taxon>
        <taxon>Vertebrata</taxon>
        <taxon>Chondrichthyes</taxon>
        <taxon>Elasmobranchii</taxon>
        <taxon>Galeomorphii</taxon>
        <taxon>Galeoidea</taxon>
        <taxon>Orectolobiformes</taxon>
        <taxon>Hemiscylliidae</taxon>
        <taxon>Chiloscyllium</taxon>
    </lineage>
</organism>
<protein>
    <submittedName>
        <fullName evidence="3">Uncharacterized protein</fullName>
    </submittedName>
</protein>
<dbReference type="STRING" id="137246.A0A401STD2"/>
<dbReference type="PANTHER" id="PTHR14307:SF0">
    <property type="entry name" value="SI:CH73-25F10.6"/>
    <property type="match status" value="1"/>
</dbReference>
<proteinExistence type="predicted"/>
<feature type="region of interest" description="Disordered" evidence="1">
    <location>
        <begin position="1"/>
        <end position="23"/>
    </location>
</feature>
<sequence length="306" mass="34115">MGTRAEPSGSQEPARGTPSPVATKRGRLGWRLLLLLLGLPPRLAALLLGCVRRLGSWRLPPPWPWRRRRRRKERERRVEPEEEVEVLLKKTGREPPRGQQEGGGGGRGVQVVNPAATPEPEPLEIGFNLVRHLFDAAVVSLLLVASPLARAALDALGLRGLLRLWLHGLALFLAASYGLALAAWLLRAYLAQLCLLFGAVQLLVLGVSLRQHRDRDPGPRDGGLEEGHLAGLHSLASGIRWERDNGLEDHRWEEDNGLEDHRWEEDNGLEDHRLERRPLEDRGLEDRLVQYVEVVGTTTTTTTRGP</sequence>
<keyword evidence="2" id="KW-1133">Transmembrane helix</keyword>
<evidence type="ECO:0000256" key="1">
    <source>
        <dbReference type="SAM" id="MobiDB-lite"/>
    </source>
</evidence>
<reference evidence="3 4" key="1">
    <citation type="journal article" date="2018" name="Nat. Ecol. Evol.">
        <title>Shark genomes provide insights into elasmobranch evolution and the origin of vertebrates.</title>
        <authorList>
            <person name="Hara Y"/>
            <person name="Yamaguchi K"/>
            <person name="Onimaru K"/>
            <person name="Kadota M"/>
            <person name="Koyanagi M"/>
            <person name="Keeley SD"/>
            <person name="Tatsumi K"/>
            <person name="Tanaka K"/>
            <person name="Motone F"/>
            <person name="Kageyama Y"/>
            <person name="Nozu R"/>
            <person name="Adachi N"/>
            <person name="Nishimura O"/>
            <person name="Nakagawa R"/>
            <person name="Tanegashima C"/>
            <person name="Kiyatake I"/>
            <person name="Matsumoto R"/>
            <person name="Murakumo K"/>
            <person name="Nishida K"/>
            <person name="Terakita A"/>
            <person name="Kuratani S"/>
            <person name="Sato K"/>
            <person name="Hyodo S Kuraku.S."/>
        </authorList>
    </citation>
    <scope>NUCLEOTIDE SEQUENCE [LARGE SCALE GENOMIC DNA]</scope>
</reference>
<keyword evidence="4" id="KW-1185">Reference proteome</keyword>
<comment type="caution">
    <text evidence="3">The sequence shown here is derived from an EMBL/GenBank/DDBJ whole genome shotgun (WGS) entry which is preliminary data.</text>
</comment>
<keyword evidence="2" id="KW-0472">Membrane</keyword>
<evidence type="ECO:0000313" key="3">
    <source>
        <dbReference type="EMBL" id="GCC33660.1"/>
    </source>
</evidence>
<dbReference type="InterPro" id="IPR029073">
    <property type="entry name" value="DUF4661"/>
</dbReference>
<dbReference type="AlphaFoldDB" id="A0A401STD2"/>
<feature type="transmembrane region" description="Helical" evidence="2">
    <location>
        <begin position="164"/>
        <end position="184"/>
    </location>
</feature>
<feature type="region of interest" description="Disordered" evidence="1">
    <location>
        <begin position="90"/>
        <end position="109"/>
    </location>
</feature>
<gene>
    <name evidence="3" type="ORF">chiPu_0012130</name>
</gene>